<dbReference type="HOGENOM" id="CLU_200265_0_0_5"/>
<reference evidence="1 2" key="1">
    <citation type="submission" date="2012-03" db="EMBL/GenBank/DDBJ databases">
        <title>The Genome Sequence of Bartonella washoensis Sb944nv.</title>
        <authorList>
            <consortium name="The Broad Institute Genome Sequencing Platform"/>
            <consortium name="The Broad Institute Genome Sequencing Center for Infectious Disease"/>
            <person name="Feldgarden M."/>
            <person name="Kirby J."/>
            <person name="Kosoy M."/>
            <person name="Birtles R."/>
            <person name="Probert W.S."/>
            <person name="Chiaraviglio L."/>
            <person name="Young S.K."/>
            <person name="Zeng Q."/>
            <person name="Gargeya S."/>
            <person name="Fitzgerald M."/>
            <person name="Haas B."/>
            <person name="Abouelleil A."/>
            <person name="Alvarado L."/>
            <person name="Arachchi H.M."/>
            <person name="Berlin A."/>
            <person name="Chapman S.B."/>
            <person name="Gearin G."/>
            <person name="Goldberg J."/>
            <person name="Griggs A."/>
            <person name="Gujja S."/>
            <person name="Hansen M."/>
            <person name="Heiman D."/>
            <person name="Howarth C."/>
            <person name="Larimer J."/>
            <person name="Lui A."/>
            <person name="MacDonald P.J.P."/>
            <person name="McCowen C."/>
            <person name="Montmayeur A."/>
            <person name="Murphy C."/>
            <person name="Neiman D."/>
            <person name="Pearson M."/>
            <person name="Priest M."/>
            <person name="Roberts A."/>
            <person name="Saif S."/>
            <person name="Shea T."/>
            <person name="Sisk P."/>
            <person name="Stolte C."/>
            <person name="Sykes S."/>
            <person name="Wortman J."/>
            <person name="Nusbaum C."/>
            <person name="Birren B."/>
        </authorList>
    </citation>
    <scope>NUCLEOTIDE SEQUENCE [LARGE SCALE GENOMIC DNA]</scope>
    <source>
        <strain evidence="1 2">Sb944nv</strain>
    </source>
</reference>
<accession>J0Q174</accession>
<gene>
    <name evidence="1" type="ORF">MCQ_01120</name>
</gene>
<evidence type="ECO:0000313" key="2">
    <source>
        <dbReference type="Proteomes" id="UP000008947"/>
    </source>
</evidence>
<dbReference type="EMBL" id="AILU01000033">
    <property type="protein sequence ID" value="EJF78741.1"/>
    <property type="molecule type" value="Genomic_DNA"/>
</dbReference>
<protein>
    <submittedName>
        <fullName evidence="1">Uncharacterized protein</fullName>
    </submittedName>
</protein>
<evidence type="ECO:0000313" key="1">
    <source>
        <dbReference type="EMBL" id="EJF78741.1"/>
    </source>
</evidence>
<dbReference type="Proteomes" id="UP000008947">
    <property type="component" value="Unassembled WGS sequence"/>
</dbReference>
<dbReference type="AlphaFoldDB" id="J0Q174"/>
<organism evidence="1 2">
    <name type="scientific">Candidatus Bartonella washoeensis Sb944nv</name>
    <dbReference type="NCBI Taxonomy" id="1094563"/>
    <lineage>
        <taxon>Bacteria</taxon>
        <taxon>Pseudomonadati</taxon>
        <taxon>Pseudomonadota</taxon>
        <taxon>Alphaproteobacteria</taxon>
        <taxon>Hyphomicrobiales</taxon>
        <taxon>Bartonellaceae</taxon>
        <taxon>Bartonella</taxon>
    </lineage>
</organism>
<proteinExistence type="predicted"/>
<comment type="caution">
    <text evidence="1">The sequence shown here is derived from an EMBL/GenBank/DDBJ whole genome shotgun (WGS) entry which is preliminary data.</text>
</comment>
<sequence>MVNFVFTHEKVFFIMHFLIGDDLLRKMKFKGNISHRSCIFVESFSIVHNKERFLFILSIQKLKELFTGAKLQQC</sequence>
<dbReference type="PATRIC" id="fig|1094563.3.peg.1283"/>
<name>J0Q174_9HYPH</name>
<keyword evidence="2" id="KW-1185">Reference proteome</keyword>